<sequence length="95" mass="11149">LIIISGWILDEEEKQLDSVFLLVDNKPFIKFDNFQPRKDVLKNFGSDVDDYSGWEIFFMSGYLENNCQLISIAGFKDNKNIKLNQEIEFCKNYTP</sequence>
<reference evidence="1" key="1">
    <citation type="submission" date="2018-05" db="EMBL/GenBank/DDBJ databases">
        <authorList>
            <person name="Lanie J.A."/>
            <person name="Ng W.-L."/>
            <person name="Kazmierczak K.M."/>
            <person name="Andrzejewski T.M."/>
            <person name="Davidsen T.M."/>
            <person name="Wayne K.J."/>
            <person name="Tettelin H."/>
            <person name="Glass J.I."/>
            <person name="Rusch D."/>
            <person name="Podicherti R."/>
            <person name="Tsui H.-C.T."/>
            <person name="Winkler M.E."/>
        </authorList>
    </citation>
    <scope>NUCLEOTIDE SEQUENCE</scope>
</reference>
<dbReference type="AlphaFoldDB" id="A0A382PEC3"/>
<gene>
    <name evidence="1" type="ORF">METZ01_LOCUS324608</name>
</gene>
<feature type="non-terminal residue" evidence="1">
    <location>
        <position position="1"/>
    </location>
</feature>
<accession>A0A382PEC3</accession>
<name>A0A382PEC3_9ZZZZ</name>
<evidence type="ECO:0000313" key="1">
    <source>
        <dbReference type="EMBL" id="SVC71754.1"/>
    </source>
</evidence>
<organism evidence="1">
    <name type="scientific">marine metagenome</name>
    <dbReference type="NCBI Taxonomy" id="408172"/>
    <lineage>
        <taxon>unclassified sequences</taxon>
        <taxon>metagenomes</taxon>
        <taxon>ecological metagenomes</taxon>
    </lineage>
</organism>
<dbReference type="EMBL" id="UINC01106826">
    <property type="protein sequence ID" value="SVC71754.1"/>
    <property type="molecule type" value="Genomic_DNA"/>
</dbReference>
<proteinExistence type="predicted"/>
<protein>
    <submittedName>
        <fullName evidence="1">Uncharacterized protein</fullName>
    </submittedName>
</protein>